<accession>A0A0D5Y851</accession>
<dbReference type="KEGG" id="pcz:PCL1606_57600"/>
<feature type="domain" description="SnoaL-like" evidence="1">
    <location>
        <begin position="17"/>
        <end position="114"/>
    </location>
</feature>
<name>A0A0D5Y851_9PSED</name>
<organism evidence="2 3">
    <name type="scientific">Pseudomonas chlororaphis</name>
    <dbReference type="NCBI Taxonomy" id="587753"/>
    <lineage>
        <taxon>Bacteria</taxon>
        <taxon>Pseudomonadati</taxon>
        <taxon>Pseudomonadota</taxon>
        <taxon>Gammaproteobacteria</taxon>
        <taxon>Pseudomonadales</taxon>
        <taxon>Pseudomonadaceae</taxon>
        <taxon>Pseudomonas</taxon>
    </lineage>
</organism>
<dbReference type="InterPro" id="IPR032710">
    <property type="entry name" value="NTF2-like_dom_sf"/>
</dbReference>
<dbReference type="RefSeq" id="WP_044460676.1">
    <property type="nucleotide sequence ID" value="NZ_CP011110.1"/>
</dbReference>
<dbReference type="SUPFAM" id="SSF54427">
    <property type="entry name" value="NTF2-like"/>
    <property type="match status" value="1"/>
</dbReference>
<keyword evidence="2" id="KW-0413">Isomerase</keyword>
<dbReference type="Gene3D" id="3.10.450.50">
    <property type="match status" value="1"/>
</dbReference>
<dbReference type="AlphaFoldDB" id="A0A0D5Y851"/>
<proteinExistence type="predicted"/>
<reference evidence="2 3" key="1">
    <citation type="journal article" date="2015" name="Mol. Plant Microbe Interact.">
        <title>Comparative Genomic Analysis of Pseudomonas chlororaphis PCL1606 Reveals New Insight into Antifungal Compounds Involved in Biocontrol.</title>
        <authorList>
            <person name="Calderon C.E."/>
            <person name="Ramos C."/>
            <person name="de Vicente A."/>
            <person name="Cazorla F.M."/>
        </authorList>
    </citation>
    <scope>NUCLEOTIDE SEQUENCE [LARGE SCALE GENOMIC DNA]</scope>
    <source>
        <strain evidence="2 3">PCL1606</strain>
    </source>
</reference>
<dbReference type="Proteomes" id="UP000032748">
    <property type="component" value="Chromosome"/>
</dbReference>
<evidence type="ECO:0000313" key="2">
    <source>
        <dbReference type="EMBL" id="AKA27205.1"/>
    </source>
</evidence>
<evidence type="ECO:0000259" key="1">
    <source>
        <dbReference type="Pfam" id="PF12680"/>
    </source>
</evidence>
<dbReference type="GO" id="GO:0016853">
    <property type="term" value="F:isomerase activity"/>
    <property type="evidence" value="ECO:0007669"/>
    <property type="project" value="UniProtKB-KW"/>
</dbReference>
<protein>
    <submittedName>
        <fullName evidence="2">Ketosteroid isomerase</fullName>
    </submittedName>
</protein>
<sequence>MDNLALIKSTYEGANSQENARNTAAALAADARWTEAAGFPYAGTYVGFEAIVENVFKRLATEWEGFAFTVEDYVAQGDKVFAYGHYSGIYKATGKPLNARVAHLWTLKDGKVTHFEQFVDSHTVQLAIKDR</sequence>
<dbReference type="PANTHER" id="PTHR41252">
    <property type="entry name" value="BLR2505 PROTEIN"/>
    <property type="match status" value="1"/>
</dbReference>
<evidence type="ECO:0000313" key="3">
    <source>
        <dbReference type="Proteomes" id="UP000032748"/>
    </source>
</evidence>
<dbReference type="EMBL" id="CP011110">
    <property type="protein sequence ID" value="AKA27205.1"/>
    <property type="molecule type" value="Genomic_DNA"/>
</dbReference>
<dbReference type="PANTHER" id="PTHR41252:SF1">
    <property type="entry name" value="BLR2505 PROTEIN"/>
    <property type="match status" value="1"/>
</dbReference>
<dbReference type="OrthoDB" id="8451859at2"/>
<dbReference type="PATRIC" id="fig|587753.10.peg.5744"/>
<dbReference type="InterPro" id="IPR037401">
    <property type="entry name" value="SnoaL-like"/>
</dbReference>
<gene>
    <name evidence="2" type="ORF">PCL1606_57600</name>
</gene>
<dbReference type="Pfam" id="PF12680">
    <property type="entry name" value="SnoaL_2"/>
    <property type="match status" value="1"/>
</dbReference>